<evidence type="ECO:0000256" key="1">
    <source>
        <dbReference type="SAM" id="Phobius"/>
    </source>
</evidence>
<evidence type="ECO:0000313" key="2">
    <source>
        <dbReference type="EMBL" id="JAH77626.1"/>
    </source>
</evidence>
<dbReference type="AlphaFoldDB" id="A0A0E9VHY7"/>
<reference evidence="2" key="2">
    <citation type="journal article" date="2015" name="Fish Shellfish Immunol.">
        <title>Early steps in the European eel (Anguilla anguilla)-Vibrio vulnificus interaction in the gills: Role of the RtxA13 toxin.</title>
        <authorList>
            <person name="Callol A."/>
            <person name="Pajuelo D."/>
            <person name="Ebbesson L."/>
            <person name="Teles M."/>
            <person name="MacKenzie S."/>
            <person name="Amaro C."/>
        </authorList>
    </citation>
    <scope>NUCLEOTIDE SEQUENCE</scope>
</reference>
<dbReference type="EMBL" id="GBXM01030951">
    <property type="protein sequence ID" value="JAH77626.1"/>
    <property type="molecule type" value="Transcribed_RNA"/>
</dbReference>
<accession>A0A0E9VHY7</accession>
<organism evidence="2">
    <name type="scientific">Anguilla anguilla</name>
    <name type="common">European freshwater eel</name>
    <name type="synonym">Muraena anguilla</name>
    <dbReference type="NCBI Taxonomy" id="7936"/>
    <lineage>
        <taxon>Eukaryota</taxon>
        <taxon>Metazoa</taxon>
        <taxon>Chordata</taxon>
        <taxon>Craniata</taxon>
        <taxon>Vertebrata</taxon>
        <taxon>Euteleostomi</taxon>
        <taxon>Actinopterygii</taxon>
        <taxon>Neopterygii</taxon>
        <taxon>Teleostei</taxon>
        <taxon>Anguilliformes</taxon>
        <taxon>Anguillidae</taxon>
        <taxon>Anguilla</taxon>
    </lineage>
</organism>
<keyword evidence="1" id="KW-1133">Transmembrane helix</keyword>
<reference evidence="2" key="1">
    <citation type="submission" date="2014-11" db="EMBL/GenBank/DDBJ databases">
        <authorList>
            <person name="Amaro Gonzalez C."/>
        </authorList>
    </citation>
    <scope>NUCLEOTIDE SEQUENCE</scope>
</reference>
<proteinExistence type="predicted"/>
<name>A0A0E9VHY7_ANGAN</name>
<sequence>MCNLSDGYAFDGYGSLCFLMGTLFACFQYTFCCVCLLMGMLSGGYAF</sequence>
<keyword evidence="1" id="KW-0812">Transmembrane</keyword>
<protein>
    <submittedName>
        <fullName evidence="2">Uncharacterized protein</fullName>
    </submittedName>
</protein>
<feature type="transmembrane region" description="Helical" evidence="1">
    <location>
        <begin position="12"/>
        <end position="41"/>
    </location>
</feature>
<keyword evidence="1" id="KW-0472">Membrane</keyword>